<feature type="transmembrane region" description="Helical" evidence="9">
    <location>
        <begin position="126"/>
        <end position="145"/>
    </location>
</feature>
<organism evidence="11 12">
    <name type="scientific">Eiseniibacteriota bacterium</name>
    <dbReference type="NCBI Taxonomy" id="2212470"/>
    <lineage>
        <taxon>Bacteria</taxon>
        <taxon>Candidatus Eiseniibacteriota</taxon>
    </lineage>
</organism>
<comment type="subcellular location">
    <subcellularLocation>
        <location evidence="1">Cell membrane</location>
        <topology evidence="1">Multi-pass membrane protein</topology>
    </subcellularLocation>
</comment>
<feature type="transmembrane region" description="Helical" evidence="9">
    <location>
        <begin position="32"/>
        <end position="50"/>
    </location>
</feature>
<evidence type="ECO:0000256" key="1">
    <source>
        <dbReference type="ARBA" id="ARBA00004651"/>
    </source>
</evidence>
<keyword evidence="7 9" id="KW-0472">Membrane</keyword>
<feature type="region of interest" description="Disordered" evidence="8">
    <location>
        <begin position="498"/>
        <end position="519"/>
    </location>
</feature>
<evidence type="ECO:0000256" key="9">
    <source>
        <dbReference type="SAM" id="Phobius"/>
    </source>
</evidence>
<keyword evidence="5 9" id="KW-0812">Transmembrane</keyword>
<evidence type="ECO:0000256" key="3">
    <source>
        <dbReference type="ARBA" id="ARBA00022676"/>
    </source>
</evidence>
<evidence type="ECO:0000256" key="5">
    <source>
        <dbReference type="ARBA" id="ARBA00022692"/>
    </source>
</evidence>
<gene>
    <name evidence="11" type="ORF">E6K73_12780</name>
</gene>
<feature type="transmembrane region" description="Helical" evidence="9">
    <location>
        <begin position="151"/>
        <end position="169"/>
    </location>
</feature>
<feature type="domain" description="Glycosyltransferase RgtA/B/C/D-like" evidence="10">
    <location>
        <begin position="82"/>
        <end position="234"/>
    </location>
</feature>
<keyword evidence="2" id="KW-1003">Cell membrane</keyword>
<dbReference type="Pfam" id="PF13231">
    <property type="entry name" value="PMT_2"/>
    <property type="match status" value="1"/>
</dbReference>
<comment type="caution">
    <text evidence="11">The sequence shown here is derived from an EMBL/GenBank/DDBJ whole genome shotgun (WGS) entry which is preliminary data.</text>
</comment>
<sequence>MSVLAPSFGRLETVEAPPPPSPARRPAIRDRVGILAVLLGALGLRLWHLGARSLWTDEASSWTAATSPIRELLRLCAEKDASPPLFYLLTSLPMKLGSDEAHLRFVSALASLGLVWLTYRLARLLWGRGLSTLAAAITALSPFQLMYAQEARTYALVSCLTVWALYLFLRAAVLGRRRAWVPFATVSALALYTQNLALLGVGVQGAIVLLSPPARRRLLPWIACQAAVLALYLPWLFVSMAQMTRLSHSHWYLLPPDERGVMKVLRAVFVSPVALVSPPPSSPLAGLDAWIPARLAQVLLILIPALPLAAALRVARERSERGALIRTMFAALVLPLAAVLAVSFKMPLWIGRYFVLLTPFLAVLLASGMKALRPRALGVAWAALALVSNAYASLHYDLDYDKEPWRGVVRAIGQASPPGRTAALVPFDVDPFRFYNSTLAHPVAAFEVSHPEVPFASEYTERQLEEMERRAAAQAAPYDEVWVIVRSPNSAVRREVASRTERAAAAGRRPTGRWRWDSAGGPLRVARYDRAPGR</sequence>
<dbReference type="AlphaFoldDB" id="A0A538S9H0"/>
<dbReference type="PANTHER" id="PTHR33908">
    <property type="entry name" value="MANNOSYLTRANSFERASE YKCB-RELATED"/>
    <property type="match status" value="1"/>
</dbReference>
<accession>A0A538S9H0</accession>
<dbReference type="Proteomes" id="UP000320184">
    <property type="component" value="Unassembled WGS sequence"/>
</dbReference>
<keyword evidence="6 9" id="KW-1133">Transmembrane helix</keyword>
<evidence type="ECO:0000313" key="11">
    <source>
        <dbReference type="EMBL" id="TMQ48020.1"/>
    </source>
</evidence>
<dbReference type="PANTHER" id="PTHR33908:SF11">
    <property type="entry name" value="MEMBRANE PROTEIN"/>
    <property type="match status" value="1"/>
</dbReference>
<evidence type="ECO:0000256" key="8">
    <source>
        <dbReference type="SAM" id="MobiDB-lite"/>
    </source>
</evidence>
<evidence type="ECO:0000256" key="2">
    <source>
        <dbReference type="ARBA" id="ARBA00022475"/>
    </source>
</evidence>
<dbReference type="GO" id="GO:0005886">
    <property type="term" value="C:plasma membrane"/>
    <property type="evidence" value="ECO:0007669"/>
    <property type="project" value="UniProtKB-SubCell"/>
</dbReference>
<feature type="transmembrane region" description="Helical" evidence="9">
    <location>
        <begin position="289"/>
        <end position="312"/>
    </location>
</feature>
<dbReference type="GO" id="GO:0009103">
    <property type="term" value="P:lipopolysaccharide biosynthetic process"/>
    <property type="evidence" value="ECO:0007669"/>
    <property type="project" value="UniProtKB-ARBA"/>
</dbReference>
<dbReference type="GO" id="GO:0016763">
    <property type="term" value="F:pentosyltransferase activity"/>
    <property type="evidence" value="ECO:0007669"/>
    <property type="project" value="TreeGrafter"/>
</dbReference>
<feature type="transmembrane region" description="Helical" evidence="9">
    <location>
        <begin position="181"/>
        <end position="207"/>
    </location>
</feature>
<evidence type="ECO:0000259" key="10">
    <source>
        <dbReference type="Pfam" id="PF13231"/>
    </source>
</evidence>
<evidence type="ECO:0000256" key="4">
    <source>
        <dbReference type="ARBA" id="ARBA00022679"/>
    </source>
</evidence>
<reference evidence="11 12" key="1">
    <citation type="journal article" date="2019" name="Nat. Microbiol.">
        <title>Mediterranean grassland soil C-N compound turnover is dependent on rainfall and depth, and is mediated by genomically divergent microorganisms.</title>
        <authorList>
            <person name="Diamond S."/>
            <person name="Andeer P.F."/>
            <person name="Li Z."/>
            <person name="Crits-Christoph A."/>
            <person name="Burstein D."/>
            <person name="Anantharaman K."/>
            <person name="Lane K.R."/>
            <person name="Thomas B.C."/>
            <person name="Pan C."/>
            <person name="Northen T.R."/>
            <person name="Banfield J.F."/>
        </authorList>
    </citation>
    <scope>NUCLEOTIDE SEQUENCE [LARGE SCALE GENOMIC DNA]</scope>
    <source>
        <strain evidence="11">WS_3</strain>
    </source>
</reference>
<evidence type="ECO:0000256" key="7">
    <source>
        <dbReference type="ARBA" id="ARBA00023136"/>
    </source>
</evidence>
<dbReference type="InterPro" id="IPR038731">
    <property type="entry name" value="RgtA/B/C-like"/>
</dbReference>
<dbReference type="InterPro" id="IPR050297">
    <property type="entry name" value="LipidA_mod_glycosyltrf_83"/>
</dbReference>
<evidence type="ECO:0000256" key="6">
    <source>
        <dbReference type="ARBA" id="ARBA00022989"/>
    </source>
</evidence>
<feature type="transmembrane region" description="Helical" evidence="9">
    <location>
        <begin position="219"/>
        <end position="239"/>
    </location>
</feature>
<proteinExistence type="predicted"/>
<keyword evidence="3" id="KW-0328">Glycosyltransferase</keyword>
<name>A0A538S9H0_UNCEI</name>
<evidence type="ECO:0000313" key="12">
    <source>
        <dbReference type="Proteomes" id="UP000320184"/>
    </source>
</evidence>
<feature type="transmembrane region" description="Helical" evidence="9">
    <location>
        <begin position="350"/>
        <end position="369"/>
    </location>
</feature>
<feature type="region of interest" description="Disordered" evidence="8">
    <location>
        <begin position="1"/>
        <end position="25"/>
    </location>
</feature>
<dbReference type="EMBL" id="VBOT01000158">
    <property type="protein sequence ID" value="TMQ48020.1"/>
    <property type="molecule type" value="Genomic_DNA"/>
</dbReference>
<feature type="transmembrane region" description="Helical" evidence="9">
    <location>
        <begin position="324"/>
        <end position="344"/>
    </location>
</feature>
<protein>
    <recommendedName>
        <fullName evidence="10">Glycosyltransferase RgtA/B/C/D-like domain-containing protein</fullName>
    </recommendedName>
</protein>
<keyword evidence="4" id="KW-0808">Transferase</keyword>